<evidence type="ECO:0000259" key="5">
    <source>
        <dbReference type="Pfam" id="PF00296"/>
    </source>
</evidence>
<feature type="domain" description="Luciferase-like" evidence="5">
    <location>
        <begin position="8"/>
        <end position="237"/>
    </location>
</feature>
<name>A0A6J6UMU9_9ZZZZ</name>
<reference evidence="7" key="1">
    <citation type="submission" date="2020-05" db="EMBL/GenBank/DDBJ databases">
        <authorList>
            <person name="Chiriac C."/>
            <person name="Salcher M."/>
            <person name="Ghai R."/>
            <person name="Kavagutti S V."/>
        </authorList>
    </citation>
    <scope>NUCLEOTIDE SEQUENCE</scope>
</reference>
<dbReference type="InterPro" id="IPR036661">
    <property type="entry name" value="Luciferase-like_sf"/>
</dbReference>
<dbReference type="InterPro" id="IPR011251">
    <property type="entry name" value="Luciferase-like_dom"/>
</dbReference>
<dbReference type="GO" id="GO:0008726">
    <property type="term" value="F:alkanesulfonate monooxygenase activity"/>
    <property type="evidence" value="ECO:0007669"/>
    <property type="project" value="TreeGrafter"/>
</dbReference>
<evidence type="ECO:0000313" key="6">
    <source>
        <dbReference type="EMBL" id="CAB4726102.1"/>
    </source>
</evidence>
<proteinExistence type="predicted"/>
<organism evidence="7">
    <name type="scientific">freshwater metagenome</name>
    <dbReference type="NCBI Taxonomy" id="449393"/>
    <lineage>
        <taxon>unclassified sequences</taxon>
        <taxon>metagenomes</taxon>
        <taxon>ecological metagenomes</taxon>
    </lineage>
</organism>
<dbReference type="EMBL" id="CAEZXX010000188">
    <property type="protein sequence ID" value="CAB4726102.1"/>
    <property type="molecule type" value="Genomic_DNA"/>
</dbReference>
<sequence>MTVFGVHTGLQHITMPELRRLWRRIEDLGYGWISIWDHFYSATFKPDDAYCQEAIAAHATLAADTSRVRVGSLVYCAGYRHPAVLANAMCTIDQISNGRCDFGIGAGWAQVEYEAYGIPFLPIKDRMDMLEESIQCTKMLMNEEISNFTGKFFNLNDARCEPKPVQDRLPIWVGGGGEQRTLKIAAKYADAWNVPFVSPEEFAHKRTVLHRHCETIGRDPAELRCAVNLGIAWTEDSLVSQFGGLTERVRPGVLTGSEQQVVDRIGEYVTAGADQVNLALRAPIQVDDIERFAAVLKLA</sequence>
<gene>
    <name evidence="6" type="ORF">UFOPK2602_02070</name>
    <name evidence="7" type="ORF">UFOPK2806_01679</name>
    <name evidence="8" type="ORF">UFOPK4306_01194</name>
</gene>
<keyword evidence="3" id="KW-0560">Oxidoreductase</keyword>
<keyword evidence="4" id="KW-0503">Monooxygenase</keyword>
<dbReference type="InterPro" id="IPR019952">
    <property type="entry name" value="F420_OxRdatse_Rv1855c_pred"/>
</dbReference>
<dbReference type="EMBL" id="CAFBQP010000040">
    <property type="protein sequence ID" value="CAB5062814.1"/>
    <property type="molecule type" value="Genomic_DNA"/>
</dbReference>
<evidence type="ECO:0000256" key="2">
    <source>
        <dbReference type="ARBA" id="ARBA00022643"/>
    </source>
</evidence>
<dbReference type="PANTHER" id="PTHR42847">
    <property type="entry name" value="ALKANESULFONATE MONOOXYGENASE"/>
    <property type="match status" value="1"/>
</dbReference>
<dbReference type="Pfam" id="PF00296">
    <property type="entry name" value="Bac_luciferase"/>
    <property type="match status" value="1"/>
</dbReference>
<dbReference type="NCBIfam" id="TIGR03560">
    <property type="entry name" value="F420_Rv1855c"/>
    <property type="match status" value="1"/>
</dbReference>
<evidence type="ECO:0000313" key="7">
    <source>
        <dbReference type="EMBL" id="CAB4761311.1"/>
    </source>
</evidence>
<keyword evidence="2" id="KW-0288">FMN</keyword>
<evidence type="ECO:0000256" key="4">
    <source>
        <dbReference type="ARBA" id="ARBA00023033"/>
    </source>
</evidence>
<protein>
    <submittedName>
        <fullName evidence="7">Unannotated protein</fullName>
    </submittedName>
</protein>
<dbReference type="InterPro" id="IPR050172">
    <property type="entry name" value="SsuD_RutA_monooxygenase"/>
</dbReference>
<dbReference type="CDD" id="cd01097">
    <property type="entry name" value="Tetrahydromethanopterin_reductase"/>
    <property type="match status" value="1"/>
</dbReference>
<evidence type="ECO:0000256" key="3">
    <source>
        <dbReference type="ARBA" id="ARBA00023002"/>
    </source>
</evidence>
<dbReference type="PANTHER" id="PTHR42847:SF8">
    <property type="entry name" value="CONSERVED PROTEIN"/>
    <property type="match status" value="1"/>
</dbReference>
<keyword evidence="1" id="KW-0285">Flavoprotein</keyword>
<dbReference type="SUPFAM" id="SSF51679">
    <property type="entry name" value="Bacterial luciferase-like"/>
    <property type="match status" value="1"/>
</dbReference>
<dbReference type="GO" id="GO:0046306">
    <property type="term" value="P:alkanesulfonate catabolic process"/>
    <property type="evidence" value="ECO:0007669"/>
    <property type="project" value="TreeGrafter"/>
</dbReference>
<dbReference type="EMBL" id="CAEZYY010000024">
    <property type="protein sequence ID" value="CAB4761311.1"/>
    <property type="molecule type" value="Genomic_DNA"/>
</dbReference>
<accession>A0A6J6UMU9</accession>
<dbReference type="Gene3D" id="3.20.20.30">
    <property type="entry name" value="Luciferase-like domain"/>
    <property type="match status" value="1"/>
</dbReference>
<evidence type="ECO:0000313" key="8">
    <source>
        <dbReference type="EMBL" id="CAB5062814.1"/>
    </source>
</evidence>
<evidence type="ECO:0000256" key="1">
    <source>
        <dbReference type="ARBA" id="ARBA00022630"/>
    </source>
</evidence>
<dbReference type="AlphaFoldDB" id="A0A6J6UMU9"/>